<protein>
    <submittedName>
        <fullName evidence="2">Sieve element occlusion protein</fullName>
    </submittedName>
</protein>
<reference evidence="2 3" key="2">
    <citation type="journal article" date="2017" name="Front. Plant Sci.">
        <title>Gene Classification and Mining of Molecular Markers Useful in Red Clover (Trifolium pratense) Breeding.</title>
        <authorList>
            <person name="Istvanek J."/>
            <person name="Dluhosova J."/>
            <person name="Dluhos P."/>
            <person name="Patkova L."/>
            <person name="Nedelnik J."/>
            <person name="Repkova J."/>
        </authorList>
    </citation>
    <scope>NUCLEOTIDE SEQUENCE [LARGE SCALE GENOMIC DNA]</scope>
    <source>
        <strain evidence="3">cv. Tatra</strain>
        <tissue evidence="2">Young leaves</tissue>
    </source>
</reference>
<dbReference type="ExpressionAtlas" id="A0A2K3K939">
    <property type="expression patterns" value="baseline"/>
</dbReference>
<comment type="caution">
    <text evidence="2">The sequence shown here is derived from an EMBL/GenBank/DDBJ whole genome shotgun (WGS) entry which is preliminary data.</text>
</comment>
<accession>A0A2K3K939</accession>
<organism evidence="2 3">
    <name type="scientific">Trifolium pratense</name>
    <name type="common">Red clover</name>
    <dbReference type="NCBI Taxonomy" id="57577"/>
    <lineage>
        <taxon>Eukaryota</taxon>
        <taxon>Viridiplantae</taxon>
        <taxon>Streptophyta</taxon>
        <taxon>Embryophyta</taxon>
        <taxon>Tracheophyta</taxon>
        <taxon>Spermatophyta</taxon>
        <taxon>Magnoliopsida</taxon>
        <taxon>eudicotyledons</taxon>
        <taxon>Gunneridae</taxon>
        <taxon>Pentapetalae</taxon>
        <taxon>rosids</taxon>
        <taxon>fabids</taxon>
        <taxon>Fabales</taxon>
        <taxon>Fabaceae</taxon>
        <taxon>Papilionoideae</taxon>
        <taxon>50 kb inversion clade</taxon>
        <taxon>NPAAA clade</taxon>
        <taxon>Hologalegina</taxon>
        <taxon>IRL clade</taxon>
        <taxon>Trifolieae</taxon>
        <taxon>Trifolium</taxon>
    </lineage>
</organism>
<reference evidence="2 3" key="1">
    <citation type="journal article" date="2014" name="Am. J. Bot.">
        <title>Genome assembly and annotation for red clover (Trifolium pratense; Fabaceae).</title>
        <authorList>
            <person name="Istvanek J."/>
            <person name="Jaros M."/>
            <person name="Krenek A."/>
            <person name="Repkova J."/>
        </authorList>
    </citation>
    <scope>NUCLEOTIDE SEQUENCE [LARGE SCALE GENOMIC DNA]</scope>
    <source>
        <strain evidence="3">cv. Tatra</strain>
        <tissue evidence="2">Young leaves</tissue>
    </source>
</reference>
<dbReference type="Proteomes" id="UP000236291">
    <property type="component" value="Unassembled WGS sequence"/>
</dbReference>
<dbReference type="Pfam" id="PF14576">
    <property type="entry name" value="SEO_N"/>
    <property type="match status" value="1"/>
</dbReference>
<feature type="non-terminal residue" evidence="2">
    <location>
        <position position="46"/>
    </location>
</feature>
<sequence length="46" mass="5268">MSDELILEEIYSTHVHSHTKFDAESLFNIAADILKRSTHVVENVVQ</sequence>
<proteinExistence type="predicted"/>
<evidence type="ECO:0000259" key="1">
    <source>
        <dbReference type="Pfam" id="PF14576"/>
    </source>
</evidence>
<evidence type="ECO:0000313" key="3">
    <source>
        <dbReference type="Proteomes" id="UP000236291"/>
    </source>
</evidence>
<dbReference type="EMBL" id="ASHM01150349">
    <property type="protein sequence ID" value="PNX62783.1"/>
    <property type="molecule type" value="Genomic_DNA"/>
</dbReference>
<gene>
    <name evidence="2" type="ORF">L195_g061311</name>
</gene>
<dbReference type="InterPro" id="IPR027942">
    <property type="entry name" value="SEO_N"/>
</dbReference>
<name>A0A2K3K939_TRIPR</name>
<evidence type="ECO:0000313" key="2">
    <source>
        <dbReference type="EMBL" id="PNX62783.1"/>
    </source>
</evidence>
<dbReference type="AlphaFoldDB" id="A0A2K3K939"/>
<feature type="domain" description="Sieve element occlusion N-terminal" evidence="1">
    <location>
        <begin position="2"/>
        <end position="45"/>
    </location>
</feature>